<reference evidence="8" key="1">
    <citation type="submission" date="2015-01" db="EMBL/GenBank/DDBJ databases">
        <title>The Genome Sequence of Cryptococcus gattii MMRL2647.</title>
        <authorList>
            <consortium name="The Broad Institute Genomics Platform"/>
            <person name="Cuomo C."/>
            <person name="Litvintseva A."/>
            <person name="Chen Y."/>
            <person name="Heitman J."/>
            <person name="Sun S."/>
            <person name="Springer D."/>
            <person name="Dromer F."/>
            <person name="Young S."/>
            <person name="Zeng Q."/>
            <person name="Gargeya S."/>
            <person name="Abouelleil A."/>
            <person name="Alvarado L."/>
            <person name="Chapman S.B."/>
            <person name="Gainer-Dewar J."/>
            <person name="Goldberg J."/>
            <person name="Griggs A."/>
            <person name="Gujja S."/>
            <person name="Hansen M."/>
            <person name="Howarth C."/>
            <person name="Imamovic A."/>
            <person name="Larimer J."/>
            <person name="Murphy C."/>
            <person name="Naylor J."/>
            <person name="Pearson M."/>
            <person name="Priest M."/>
            <person name="Roberts A."/>
            <person name="Saif S."/>
            <person name="Shea T."/>
            <person name="Sykes S."/>
            <person name="Wortman J."/>
            <person name="Nusbaum C."/>
            <person name="Birren B."/>
        </authorList>
    </citation>
    <scope>NUCLEOTIDE SEQUENCE [LARGE SCALE GENOMIC DNA]</scope>
    <source>
        <strain evidence="8">IND107</strain>
    </source>
</reference>
<keyword evidence="2 4" id="KW-0378">Hydrolase</keyword>
<dbReference type="Pfam" id="PF00481">
    <property type="entry name" value="PP2C"/>
    <property type="match status" value="1"/>
</dbReference>
<keyword evidence="3 4" id="KW-0904">Protein phosphatase</keyword>
<dbReference type="RefSeq" id="XP_066611062.1">
    <property type="nucleotide sequence ID" value="XM_066760790.1"/>
</dbReference>
<evidence type="ECO:0000256" key="1">
    <source>
        <dbReference type="ARBA" id="ARBA00022723"/>
    </source>
</evidence>
<evidence type="ECO:0000313" key="8">
    <source>
        <dbReference type="Proteomes" id="UP000054399"/>
    </source>
</evidence>
<sequence length="440" mass="48865">MSSSRLSLRSLPHLSPSQPRLSPRVVHPRRFHDYIRGPMAKGTYKVPLSSPKVVGSFSSRGHREYQEDASSIQALQLDPQELQSSLSRLKTQESGRVDWDPSTAGSQFLAQQVAYFGIFDGHGGKQVSQYLSQNLHALIERVDSTSIRPVVEWTKEKHGGYFKRWRGGALQRWTQWADGEVGEGDGGREEVGWGEAGRGEGKVLMTLEERLTLAFLQANKEILTSIEHSDRCGSTASVALLHSLDSPSQPYWAANKLALTIAHCGDTRVLLCNRETGLVTPLTEKHHAESRVEASRLRRMGAGLLVSDSYGESRWMGAVENTRGFGDGRWKPSGVTVEPQVETRVIDGDAIAYMILVTDGITSLISDQEIIDLARRSLDPSRAAKTIVHFAEDLGASDNCTCVVVPLAGWGDVRGEDRTVDRREYRRRHAETMSTRMQRM</sequence>
<organism evidence="7 8">
    <name type="scientific">Cryptococcus tetragattii IND107</name>
    <dbReference type="NCBI Taxonomy" id="1296105"/>
    <lineage>
        <taxon>Eukaryota</taxon>
        <taxon>Fungi</taxon>
        <taxon>Dikarya</taxon>
        <taxon>Basidiomycota</taxon>
        <taxon>Agaricomycotina</taxon>
        <taxon>Tremellomycetes</taxon>
        <taxon>Tremellales</taxon>
        <taxon>Cryptococcaceae</taxon>
        <taxon>Cryptococcus</taxon>
        <taxon>Cryptococcus gattii species complex</taxon>
    </lineage>
</organism>
<evidence type="ECO:0000259" key="6">
    <source>
        <dbReference type="PROSITE" id="PS51746"/>
    </source>
</evidence>
<dbReference type="SMART" id="SM00332">
    <property type="entry name" value="PP2Cc"/>
    <property type="match status" value="1"/>
</dbReference>
<reference evidence="7 8" key="2">
    <citation type="submission" date="2024-01" db="EMBL/GenBank/DDBJ databases">
        <title>Comparative genomics of Cryptococcus and Kwoniella reveals pathogenesis evolution and contrasting modes of karyotype evolution via chromosome fusion or intercentromeric recombination.</title>
        <authorList>
            <person name="Coelho M.A."/>
            <person name="David-Palma M."/>
            <person name="Shea T."/>
            <person name="Bowers K."/>
            <person name="Mcginley-Smith S."/>
            <person name="Mohammad A.W."/>
            <person name="Gnirke A."/>
            <person name="Yurkov A.M."/>
            <person name="Nowrousian M."/>
            <person name="Sun S."/>
            <person name="Cuomo C.A."/>
            <person name="Heitman J."/>
        </authorList>
    </citation>
    <scope>NUCLEOTIDE SEQUENCE [LARGE SCALE GENOMIC DNA]</scope>
    <source>
        <strain evidence="7 8">IND107</strain>
    </source>
</reference>
<dbReference type="InterPro" id="IPR015655">
    <property type="entry name" value="PP2C"/>
</dbReference>
<dbReference type="InterPro" id="IPR001932">
    <property type="entry name" value="PPM-type_phosphatase-like_dom"/>
</dbReference>
<feature type="region of interest" description="Disordered" evidence="5">
    <location>
        <begin position="1"/>
        <end position="23"/>
    </location>
</feature>
<name>A0ABR3BIP8_9TREE</name>
<evidence type="ECO:0000256" key="3">
    <source>
        <dbReference type="ARBA" id="ARBA00022912"/>
    </source>
</evidence>
<dbReference type="PROSITE" id="PS01032">
    <property type="entry name" value="PPM_1"/>
    <property type="match status" value="1"/>
</dbReference>
<protein>
    <recommendedName>
        <fullName evidence="6">PPM-type phosphatase domain-containing protein</fullName>
    </recommendedName>
</protein>
<dbReference type="SUPFAM" id="SSF81606">
    <property type="entry name" value="PP2C-like"/>
    <property type="match status" value="1"/>
</dbReference>
<accession>A0ABR3BIP8</accession>
<dbReference type="CDD" id="cd00143">
    <property type="entry name" value="PP2Cc"/>
    <property type="match status" value="1"/>
</dbReference>
<proteinExistence type="inferred from homology"/>
<evidence type="ECO:0000256" key="2">
    <source>
        <dbReference type="ARBA" id="ARBA00022801"/>
    </source>
</evidence>
<feature type="domain" description="PPM-type phosphatase" evidence="6">
    <location>
        <begin position="53"/>
        <end position="407"/>
    </location>
</feature>
<dbReference type="Proteomes" id="UP000054399">
    <property type="component" value="Unassembled WGS sequence"/>
</dbReference>
<comment type="similarity">
    <text evidence="4">Belongs to the PP2C family.</text>
</comment>
<dbReference type="PROSITE" id="PS51746">
    <property type="entry name" value="PPM_2"/>
    <property type="match status" value="1"/>
</dbReference>
<evidence type="ECO:0000256" key="5">
    <source>
        <dbReference type="SAM" id="MobiDB-lite"/>
    </source>
</evidence>
<keyword evidence="1" id="KW-0479">Metal-binding</keyword>
<keyword evidence="8" id="KW-1185">Reference proteome</keyword>
<gene>
    <name evidence="7" type="ORF">I308_106359</name>
</gene>
<dbReference type="EMBL" id="ATAM02000013">
    <property type="protein sequence ID" value="KAL0240563.1"/>
    <property type="molecule type" value="Genomic_DNA"/>
</dbReference>
<dbReference type="InterPro" id="IPR036457">
    <property type="entry name" value="PPM-type-like_dom_sf"/>
</dbReference>
<dbReference type="PANTHER" id="PTHR13832:SF589">
    <property type="entry name" value="[PYRUVATE DEHYDROGENASE [ACETYL-TRANSFERRING]]-PHOSPHATASE 2, MITOCHONDRIAL"/>
    <property type="match status" value="1"/>
</dbReference>
<evidence type="ECO:0000256" key="4">
    <source>
        <dbReference type="RuleBase" id="RU003465"/>
    </source>
</evidence>
<dbReference type="PANTHER" id="PTHR13832">
    <property type="entry name" value="PROTEIN PHOSPHATASE 2C"/>
    <property type="match status" value="1"/>
</dbReference>
<comment type="caution">
    <text evidence="7">The sequence shown here is derived from an EMBL/GenBank/DDBJ whole genome shotgun (WGS) entry which is preliminary data.</text>
</comment>
<evidence type="ECO:0000313" key="7">
    <source>
        <dbReference type="EMBL" id="KAL0240563.1"/>
    </source>
</evidence>
<dbReference type="InterPro" id="IPR000222">
    <property type="entry name" value="PP2C_BS"/>
</dbReference>
<dbReference type="Gene3D" id="3.60.40.10">
    <property type="entry name" value="PPM-type phosphatase domain"/>
    <property type="match status" value="1"/>
</dbReference>
<dbReference type="GeneID" id="91993214"/>